<sequence length="362" mass="41289">MGQVYWNAYLTITAATSADGNEGCFLLRGPSDAQAIALSFHTPDDIPAGQWYIYDNPDNPSSSVIRSPLQKRAWTLQERYPLRRMVHFARDQMYFECKQSLKFENCRPEYKHGQEYLMNGNVYFFATNPTCKQFPTLLGSVVTRQWSAIVENYTGRKLTKAMDKLPALSGLASHPGQLTKRTYVAGLWKGDFFSNHQLLWRVPPYDEGVVSSRAKIWRAPSWPWASIDGRVLFSSTWAQPVEPKHDKGCLDDIQLNAEVLGRDPYGQVKSSRLVATGWVVAIELLGSVSSKWEQSKLAEWVRWILRRRYYTAPHTALIGYDYIQAPDRSFFGAAAFDERVEGLDSLEALLVLRQIQADEFKQ</sequence>
<evidence type="ECO:0000313" key="2">
    <source>
        <dbReference type="Proteomes" id="UP001172680"/>
    </source>
</evidence>
<accession>A0ACC2ZLS3</accession>
<organism evidence="1 2">
    <name type="scientific">Coniosporium tulheliwenetii</name>
    <dbReference type="NCBI Taxonomy" id="3383036"/>
    <lineage>
        <taxon>Eukaryota</taxon>
        <taxon>Fungi</taxon>
        <taxon>Dikarya</taxon>
        <taxon>Ascomycota</taxon>
        <taxon>Pezizomycotina</taxon>
        <taxon>Dothideomycetes</taxon>
        <taxon>Dothideomycetes incertae sedis</taxon>
        <taxon>Coniosporium</taxon>
    </lineage>
</organism>
<evidence type="ECO:0000313" key="1">
    <source>
        <dbReference type="EMBL" id="KAJ9648534.1"/>
    </source>
</evidence>
<dbReference type="Proteomes" id="UP001172680">
    <property type="component" value="Unassembled WGS sequence"/>
</dbReference>
<keyword evidence="2" id="KW-1185">Reference proteome</keyword>
<protein>
    <submittedName>
        <fullName evidence="1">Uncharacterized protein</fullName>
    </submittedName>
</protein>
<comment type="caution">
    <text evidence="1">The sequence shown here is derived from an EMBL/GenBank/DDBJ whole genome shotgun (WGS) entry which is preliminary data.</text>
</comment>
<proteinExistence type="predicted"/>
<reference evidence="1" key="1">
    <citation type="submission" date="2022-10" db="EMBL/GenBank/DDBJ databases">
        <title>Culturing micro-colonial fungi from biological soil crusts in the Mojave desert and describing Neophaeococcomyces mojavensis, and introducing the new genera and species Taxawa tesnikishii.</title>
        <authorList>
            <person name="Kurbessoian T."/>
            <person name="Stajich J.E."/>
        </authorList>
    </citation>
    <scope>NUCLEOTIDE SEQUENCE</scope>
    <source>
        <strain evidence="1">JES_115</strain>
    </source>
</reference>
<gene>
    <name evidence="1" type="ORF">H2199_001389</name>
</gene>
<name>A0ACC2ZLS3_9PEZI</name>
<dbReference type="EMBL" id="JAPDRP010000003">
    <property type="protein sequence ID" value="KAJ9648534.1"/>
    <property type="molecule type" value="Genomic_DNA"/>
</dbReference>